<dbReference type="InterPro" id="IPR027417">
    <property type="entry name" value="P-loop_NTPase"/>
</dbReference>
<dbReference type="EMBL" id="OIVN01006238">
    <property type="protein sequence ID" value="SPD28625.1"/>
    <property type="molecule type" value="Genomic_DNA"/>
</dbReference>
<dbReference type="GO" id="GO:0098542">
    <property type="term" value="P:defense response to other organism"/>
    <property type="evidence" value="ECO:0007669"/>
    <property type="project" value="TreeGrafter"/>
</dbReference>
<dbReference type="FunFam" id="1.10.8.430:FF:000003">
    <property type="entry name" value="Probable disease resistance protein At5g66910"/>
    <property type="match status" value="1"/>
</dbReference>
<evidence type="ECO:0000256" key="1">
    <source>
        <dbReference type="ARBA" id="ARBA00022821"/>
    </source>
</evidence>
<name>A0A2N9IW91_FAGSY</name>
<organism evidence="3">
    <name type="scientific">Fagus sylvatica</name>
    <name type="common">Beechnut</name>
    <dbReference type="NCBI Taxonomy" id="28930"/>
    <lineage>
        <taxon>Eukaryota</taxon>
        <taxon>Viridiplantae</taxon>
        <taxon>Streptophyta</taxon>
        <taxon>Embryophyta</taxon>
        <taxon>Tracheophyta</taxon>
        <taxon>Spermatophyta</taxon>
        <taxon>Magnoliopsida</taxon>
        <taxon>eudicotyledons</taxon>
        <taxon>Gunneridae</taxon>
        <taxon>Pentapetalae</taxon>
        <taxon>rosids</taxon>
        <taxon>fabids</taxon>
        <taxon>Fagales</taxon>
        <taxon>Fagaceae</taxon>
        <taxon>Fagus</taxon>
    </lineage>
</organism>
<proteinExistence type="predicted"/>
<dbReference type="Gene3D" id="1.10.8.430">
    <property type="entry name" value="Helical domain of apoptotic protease-activating factors"/>
    <property type="match status" value="1"/>
</dbReference>
<dbReference type="InterPro" id="IPR042197">
    <property type="entry name" value="Apaf_helical"/>
</dbReference>
<dbReference type="PANTHER" id="PTHR23155">
    <property type="entry name" value="DISEASE RESISTANCE PROTEIN RP"/>
    <property type="match status" value="1"/>
</dbReference>
<dbReference type="PANTHER" id="PTHR23155:SF1044">
    <property type="entry name" value="DISEASE RESISTANCE PROTEIN RPS2"/>
    <property type="match status" value="1"/>
</dbReference>
<dbReference type="PRINTS" id="PR00364">
    <property type="entry name" value="DISEASERSIST"/>
</dbReference>
<dbReference type="GO" id="GO:0043531">
    <property type="term" value="F:ADP binding"/>
    <property type="evidence" value="ECO:0007669"/>
    <property type="project" value="InterPro"/>
</dbReference>
<keyword evidence="1" id="KW-0611">Plant defense</keyword>
<dbReference type="InterPro" id="IPR044974">
    <property type="entry name" value="Disease_R_plants"/>
</dbReference>
<dbReference type="Gene3D" id="3.40.50.300">
    <property type="entry name" value="P-loop containing nucleotide triphosphate hydrolases"/>
    <property type="match status" value="1"/>
</dbReference>
<accession>A0A2N9IW91</accession>
<reference evidence="3" key="1">
    <citation type="submission" date="2018-02" db="EMBL/GenBank/DDBJ databases">
        <authorList>
            <person name="Cohen D.B."/>
            <person name="Kent A.D."/>
        </authorList>
    </citation>
    <scope>NUCLEOTIDE SEQUENCE</scope>
</reference>
<dbReference type="SUPFAM" id="SSF52540">
    <property type="entry name" value="P-loop containing nucleoside triphosphate hydrolases"/>
    <property type="match status" value="1"/>
</dbReference>
<dbReference type="Pfam" id="PF00931">
    <property type="entry name" value="NB-ARC"/>
    <property type="match status" value="1"/>
</dbReference>
<feature type="domain" description="NB-ARC" evidence="2">
    <location>
        <begin position="4"/>
        <end position="80"/>
    </location>
</feature>
<gene>
    <name evidence="3" type="ORF">FSB_LOCUS56507</name>
</gene>
<dbReference type="InterPro" id="IPR002182">
    <property type="entry name" value="NB-ARC"/>
</dbReference>
<evidence type="ECO:0000259" key="2">
    <source>
        <dbReference type="Pfam" id="PF00931"/>
    </source>
</evidence>
<evidence type="ECO:0000313" key="3">
    <source>
        <dbReference type="EMBL" id="SPD28625.1"/>
    </source>
</evidence>
<protein>
    <recommendedName>
        <fullName evidence="2">NB-ARC domain-containing protein</fullName>
    </recommendedName>
</protein>
<dbReference type="AlphaFoldDB" id="A0A2N9IW91"/>
<sequence length="155" mass="18039">MAVKLHERLMKEEKFLLILDDVWEKIDFTFWVSHGVKFILVVRSYLYLEVWESDMEFDDNVKMKGLSDKDALQLFCEKAKVLNDEEIRPFAEKIARKCCGLPLAIITVGAAMRSKPEDQWKDALEELERPAGYIGSIEKEVYNPLKLSYKMTTQG</sequence>